<evidence type="ECO:0000313" key="8">
    <source>
        <dbReference type="EMBL" id="CAB9527238.1"/>
    </source>
</evidence>
<keyword evidence="4 5" id="KW-0808">Transferase</keyword>
<protein>
    <recommendedName>
        <fullName evidence="5">Fucosyltransferase</fullName>
        <ecNumber evidence="5">2.4.1.-</ecNumber>
    </recommendedName>
</protein>
<feature type="domain" description="Fucosyltransferase C-terminal" evidence="7">
    <location>
        <begin position="272"/>
        <end position="412"/>
    </location>
</feature>
<evidence type="ECO:0000313" key="9">
    <source>
        <dbReference type="Proteomes" id="UP001153069"/>
    </source>
</evidence>
<evidence type="ECO:0000256" key="2">
    <source>
        <dbReference type="ARBA" id="ARBA00008919"/>
    </source>
</evidence>
<dbReference type="AlphaFoldDB" id="A0A9N8EV18"/>
<keyword evidence="5" id="KW-0472">Membrane</keyword>
<dbReference type="PANTHER" id="PTHR11929">
    <property type="entry name" value="ALPHA- 1,3 -FUCOSYLTRANSFERASE"/>
    <property type="match status" value="1"/>
</dbReference>
<gene>
    <name evidence="8" type="ORF">SEMRO_1962_G308120.1</name>
</gene>
<evidence type="ECO:0000256" key="5">
    <source>
        <dbReference type="RuleBase" id="RU003832"/>
    </source>
</evidence>
<feature type="compositionally biased region" description="Low complexity" evidence="6">
    <location>
        <begin position="84"/>
        <end position="99"/>
    </location>
</feature>
<dbReference type="InterPro" id="IPR055270">
    <property type="entry name" value="Glyco_tran_10_C"/>
</dbReference>
<dbReference type="InterPro" id="IPR001503">
    <property type="entry name" value="Glyco_trans_10"/>
</dbReference>
<keyword evidence="5" id="KW-0333">Golgi apparatus</keyword>
<dbReference type="GO" id="GO:0046920">
    <property type="term" value="F:alpha-(1-&gt;3)-fucosyltransferase activity"/>
    <property type="evidence" value="ECO:0007669"/>
    <property type="project" value="TreeGrafter"/>
</dbReference>
<organism evidence="8 9">
    <name type="scientific">Seminavis robusta</name>
    <dbReference type="NCBI Taxonomy" id="568900"/>
    <lineage>
        <taxon>Eukaryota</taxon>
        <taxon>Sar</taxon>
        <taxon>Stramenopiles</taxon>
        <taxon>Ochrophyta</taxon>
        <taxon>Bacillariophyta</taxon>
        <taxon>Bacillariophyceae</taxon>
        <taxon>Bacillariophycidae</taxon>
        <taxon>Naviculales</taxon>
        <taxon>Naviculaceae</taxon>
        <taxon>Seminavis</taxon>
    </lineage>
</organism>
<dbReference type="SUPFAM" id="SSF53756">
    <property type="entry name" value="UDP-Glycosyltransferase/glycogen phosphorylase"/>
    <property type="match status" value="1"/>
</dbReference>
<dbReference type="PANTHER" id="PTHR11929:SF194">
    <property type="entry name" value="ALPHA-(1,3)-FUCOSYLTRANSFERASE 10"/>
    <property type="match status" value="1"/>
</dbReference>
<dbReference type="EMBL" id="CAICTM010001960">
    <property type="protein sequence ID" value="CAB9527238.1"/>
    <property type="molecule type" value="Genomic_DNA"/>
</dbReference>
<dbReference type="GO" id="GO:0032580">
    <property type="term" value="C:Golgi cisterna membrane"/>
    <property type="evidence" value="ECO:0007669"/>
    <property type="project" value="UniProtKB-SubCell"/>
</dbReference>
<comment type="caution">
    <text evidence="8">The sequence shown here is derived from an EMBL/GenBank/DDBJ whole genome shotgun (WGS) entry which is preliminary data.</text>
</comment>
<sequence length="459" mass="51679">MIASALGGGRIRATGARPTVSRAVLFLEALCVTLWLAQELFMNRSIYATVNHHPEPMGQRELEAPGCYKEQESMNGTAPARRVLSPASPTSAPSSLHSTVQPTTKAPLSNAASSTISLSSLPQKPRLFWCGYEDMGNIAAATLFPDFGYPGSYTYRCLGPKRTIQAQPYDVIVYGMHGKCFDFRDNIPGLLNVFPGKILFINGESFGNIQTMNPTSSERLYQLGPYREQQAWQHHSFQVYFLVIRFFKLSKEQQRSITDHRYKPHGNSPKEHPTTVAYFVSNCVDFRQQAAAEIGEIIPLHHTKGCHVNASKAELVPSPKLMSMGARGAYENHELYQNYKYCLVMENKVYPGYITEKILNSYLGGCVPIYYGTKEIFDIFHKDSFVFYNVTNPQPALEQLQMLENDPNAYQKMLYDTPILASPEVLEKYFSLSDDVGGGRLKKQIREMMGIEGTWEQKE</sequence>
<dbReference type="EC" id="2.4.1.-" evidence="5"/>
<keyword evidence="9" id="KW-1185">Reference proteome</keyword>
<evidence type="ECO:0000256" key="1">
    <source>
        <dbReference type="ARBA" id="ARBA00004922"/>
    </source>
</evidence>
<comment type="pathway">
    <text evidence="1">Protein modification; protein glycosylation.</text>
</comment>
<dbReference type="InterPro" id="IPR038577">
    <property type="entry name" value="GT10-like_C_sf"/>
</dbReference>
<dbReference type="Pfam" id="PF00852">
    <property type="entry name" value="Glyco_transf_10"/>
    <property type="match status" value="1"/>
</dbReference>
<comment type="subcellular location">
    <subcellularLocation>
        <location evidence="5">Golgi apparatus</location>
        <location evidence="5">Golgi stack membrane</location>
        <topology evidence="5">Single-pass type II membrane protein</topology>
    </subcellularLocation>
</comment>
<dbReference type="Proteomes" id="UP001153069">
    <property type="component" value="Unassembled WGS sequence"/>
</dbReference>
<comment type="similarity">
    <text evidence="2 5">Belongs to the glycosyltransferase 10 family.</text>
</comment>
<evidence type="ECO:0000256" key="6">
    <source>
        <dbReference type="SAM" id="MobiDB-lite"/>
    </source>
</evidence>
<feature type="region of interest" description="Disordered" evidence="6">
    <location>
        <begin position="81"/>
        <end position="107"/>
    </location>
</feature>
<keyword evidence="5" id="KW-0812">Transmembrane</keyword>
<evidence type="ECO:0000256" key="3">
    <source>
        <dbReference type="ARBA" id="ARBA00022676"/>
    </source>
</evidence>
<keyword evidence="3 5" id="KW-0328">Glycosyltransferase</keyword>
<evidence type="ECO:0000256" key="4">
    <source>
        <dbReference type="ARBA" id="ARBA00022679"/>
    </source>
</evidence>
<evidence type="ECO:0000259" key="7">
    <source>
        <dbReference type="Pfam" id="PF00852"/>
    </source>
</evidence>
<name>A0A9N8EV18_9STRA</name>
<proteinExistence type="inferred from homology"/>
<dbReference type="Gene3D" id="3.40.50.11660">
    <property type="entry name" value="Glycosyl transferase family 10, C-terminal domain"/>
    <property type="match status" value="1"/>
</dbReference>
<dbReference type="OrthoDB" id="41604at2759"/>
<accession>A0A9N8EV18</accession>
<reference evidence="8" key="1">
    <citation type="submission" date="2020-06" db="EMBL/GenBank/DDBJ databases">
        <authorList>
            <consortium name="Plant Systems Biology data submission"/>
        </authorList>
    </citation>
    <scope>NUCLEOTIDE SEQUENCE</scope>
    <source>
        <strain evidence="8">D6</strain>
    </source>
</reference>